<dbReference type="NCBIfam" id="NF004281">
    <property type="entry name" value="PRK05690.1"/>
    <property type="match status" value="1"/>
</dbReference>
<dbReference type="GO" id="GO:0008146">
    <property type="term" value="F:sulfotransferase activity"/>
    <property type="evidence" value="ECO:0007669"/>
    <property type="project" value="TreeGrafter"/>
</dbReference>
<dbReference type="InterPro" id="IPR045886">
    <property type="entry name" value="ThiF/MoeB/HesA"/>
</dbReference>
<keyword evidence="4" id="KW-0812">Transmembrane</keyword>
<organism evidence="6 7">
    <name type="scientific">Methylomusa anaerophila</name>
    <dbReference type="NCBI Taxonomy" id="1930071"/>
    <lineage>
        <taxon>Bacteria</taxon>
        <taxon>Bacillati</taxon>
        <taxon>Bacillota</taxon>
        <taxon>Negativicutes</taxon>
        <taxon>Selenomonadales</taxon>
        <taxon>Sporomusaceae</taxon>
        <taxon>Methylomusa</taxon>
    </lineage>
</organism>
<dbReference type="FunFam" id="3.40.50.720:FF:000033">
    <property type="entry name" value="Adenylyltransferase and sulfurtransferase MOCS3"/>
    <property type="match status" value="1"/>
</dbReference>
<dbReference type="GO" id="GO:0005829">
    <property type="term" value="C:cytosol"/>
    <property type="evidence" value="ECO:0007669"/>
    <property type="project" value="TreeGrafter"/>
</dbReference>
<dbReference type="RefSeq" id="WP_324332200.1">
    <property type="nucleotide sequence ID" value="NZ_DAOKYC010000003.1"/>
</dbReference>
<dbReference type="AlphaFoldDB" id="A0A348ALH6"/>
<dbReference type="SUPFAM" id="SSF69572">
    <property type="entry name" value="Activating enzymes of the ubiquitin-like proteins"/>
    <property type="match status" value="1"/>
</dbReference>
<accession>A0A348ALH6</accession>
<reference evidence="6 7" key="1">
    <citation type="journal article" date="2018" name="Int. J. Syst. Evol. Microbiol.">
        <title>Methylomusa anaerophila gen. nov., sp. nov., an anaerobic methanol-utilizing bacterium isolated from a microbial fuel cell.</title>
        <authorList>
            <person name="Amano N."/>
            <person name="Yamamuro A."/>
            <person name="Miyahara M."/>
            <person name="Kouzuma A."/>
            <person name="Abe T."/>
            <person name="Watanabe K."/>
        </authorList>
    </citation>
    <scope>NUCLEOTIDE SEQUENCE [LARGE SCALE GENOMIC DNA]</scope>
    <source>
        <strain evidence="6 7">MMFC1</strain>
    </source>
</reference>
<evidence type="ECO:0000313" key="6">
    <source>
        <dbReference type="EMBL" id="BBB91924.1"/>
    </source>
</evidence>
<keyword evidence="2" id="KW-0547">Nucleotide-binding</keyword>
<proteinExistence type="predicted"/>
<keyword evidence="6" id="KW-0548">Nucleotidyltransferase</keyword>
<evidence type="ECO:0000256" key="4">
    <source>
        <dbReference type="SAM" id="Phobius"/>
    </source>
</evidence>
<feature type="domain" description="THIF-type NAD/FAD binding fold" evidence="5">
    <location>
        <begin position="49"/>
        <end position="286"/>
    </location>
</feature>
<keyword evidence="3" id="KW-0067">ATP-binding</keyword>
<dbReference type="PANTHER" id="PTHR10953:SF102">
    <property type="entry name" value="ADENYLYLTRANSFERASE AND SULFURTRANSFERASE MOCS3"/>
    <property type="match status" value="1"/>
</dbReference>
<dbReference type="Proteomes" id="UP000276437">
    <property type="component" value="Chromosome"/>
</dbReference>
<sequence>MRESFSLSYYIYVSLAAMLGVNLVGLGVVMMRFMGAGSMSFSNEQMERYARHIILKEVGVRGQQKLLASKVLIIGTGGLGAPAAMFLAAAGVGTIGLADGDAVELANLQRQIIHLTKDIGKAKVLSAQETINEINPDVKVIMYQKAADASNVVDIIKDRDYDFIIDGTDNFPAKFLINDACVITGKPFSHGGIIRFQGQTLTYIPGQGPCYRCIFHAPPPPDAVPTCKQAGVLGVMGGVIGTIQATEAIKYILGVGELLNGYVLTYDALEMNFRKVKLPRDSNCPVCGENPSITKLADYTHPACEACI</sequence>
<evidence type="ECO:0000256" key="1">
    <source>
        <dbReference type="ARBA" id="ARBA00022679"/>
    </source>
</evidence>
<dbReference type="EMBL" id="AP018449">
    <property type="protein sequence ID" value="BBB91924.1"/>
    <property type="molecule type" value="Genomic_DNA"/>
</dbReference>
<gene>
    <name evidence="6" type="primary">moeZ</name>
    <name evidence="6" type="ORF">MAMMFC1_02609</name>
</gene>
<evidence type="ECO:0000259" key="5">
    <source>
        <dbReference type="Pfam" id="PF00899"/>
    </source>
</evidence>
<evidence type="ECO:0000256" key="2">
    <source>
        <dbReference type="ARBA" id="ARBA00022741"/>
    </source>
</evidence>
<keyword evidence="7" id="KW-1185">Reference proteome</keyword>
<dbReference type="GO" id="GO:0008641">
    <property type="term" value="F:ubiquitin-like modifier activating enzyme activity"/>
    <property type="evidence" value="ECO:0007669"/>
    <property type="project" value="InterPro"/>
</dbReference>
<dbReference type="InterPro" id="IPR035985">
    <property type="entry name" value="Ubiquitin-activating_enz"/>
</dbReference>
<evidence type="ECO:0000256" key="3">
    <source>
        <dbReference type="ARBA" id="ARBA00022840"/>
    </source>
</evidence>
<keyword evidence="4" id="KW-0472">Membrane</keyword>
<dbReference type="PANTHER" id="PTHR10953">
    <property type="entry name" value="UBIQUITIN-ACTIVATING ENZYME E1"/>
    <property type="match status" value="1"/>
</dbReference>
<dbReference type="CDD" id="cd00757">
    <property type="entry name" value="ThiF_MoeB_HesA_family"/>
    <property type="match status" value="1"/>
</dbReference>
<protein>
    <submittedName>
        <fullName evidence="6">Putative adenylyltransferase/sulfurtransferase MoeZ</fullName>
    </submittedName>
</protein>
<evidence type="ECO:0000313" key="7">
    <source>
        <dbReference type="Proteomes" id="UP000276437"/>
    </source>
</evidence>
<dbReference type="GO" id="GO:0016779">
    <property type="term" value="F:nucleotidyltransferase activity"/>
    <property type="evidence" value="ECO:0007669"/>
    <property type="project" value="UniProtKB-KW"/>
</dbReference>
<dbReference type="InterPro" id="IPR000594">
    <property type="entry name" value="ThiF_NAD_FAD-bd"/>
</dbReference>
<keyword evidence="1 6" id="KW-0808">Transferase</keyword>
<dbReference type="GO" id="GO:0004792">
    <property type="term" value="F:thiosulfate-cyanide sulfurtransferase activity"/>
    <property type="evidence" value="ECO:0007669"/>
    <property type="project" value="TreeGrafter"/>
</dbReference>
<dbReference type="Pfam" id="PF00899">
    <property type="entry name" value="ThiF"/>
    <property type="match status" value="1"/>
</dbReference>
<dbReference type="GO" id="GO:0005524">
    <property type="term" value="F:ATP binding"/>
    <property type="evidence" value="ECO:0007669"/>
    <property type="project" value="UniProtKB-KW"/>
</dbReference>
<feature type="transmembrane region" description="Helical" evidence="4">
    <location>
        <begin position="6"/>
        <end position="29"/>
    </location>
</feature>
<name>A0A348ALH6_9FIRM</name>
<dbReference type="Gene3D" id="3.40.50.720">
    <property type="entry name" value="NAD(P)-binding Rossmann-like Domain"/>
    <property type="match status" value="1"/>
</dbReference>
<keyword evidence="4" id="KW-1133">Transmembrane helix</keyword>
<dbReference type="KEGG" id="mana:MAMMFC1_02609"/>